<dbReference type="EMBL" id="UINC01161024">
    <property type="protein sequence ID" value="SVD59978.1"/>
    <property type="molecule type" value="Genomic_DNA"/>
</dbReference>
<proteinExistence type="predicted"/>
<sequence length="41" mass="4722">MIRLVFIFALALFITLFTMWKVEATPSVPEVGQLIRPPYVI</sequence>
<feature type="non-terminal residue" evidence="1">
    <location>
        <position position="41"/>
    </location>
</feature>
<gene>
    <name evidence="1" type="ORF">METZ01_LOCUS412832</name>
</gene>
<name>A0A382WPB2_9ZZZZ</name>
<reference evidence="1" key="1">
    <citation type="submission" date="2018-05" db="EMBL/GenBank/DDBJ databases">
        <authorList>
            <person name="Lanie J.A."/>
            <person name="Ng W.-L."/>
            <person name="Kazmierczak K.M."/>
            <person name="Andrzejewski T.M."/>
            <person name="Davidsen T.M."/>
            <person name="Wayne K.J."/>
            <person name="Tettelin H."/>
            <person name="Glass J.I."/>
            <person name="Rusch D."/>
            <person name="Podicherti R."/>
            <person name="Tsui H.-C.T."/>
            <person name="Winkler M.E."/>
        </authorList>
    </citation>
    <scope>NUCLEOTIDE SEQUENCE</scope>
</reference>
<accession>A0A382WPB2</accession>
<evidence type="ECO:0000313" key="1">
    <source>
        <dbReference type="EMBL" id="SVD59978.1"/>
    </source>
</evidence>
<organism evidence="1">
    <name type="scientific">marine metagenome</name>
    <dbReference type="NCBI Taxonomy" id="408172"/>
    <lineage>
        <taxon>unclassified sequences</taxon>
        <taxon>metagenomes</taxon>
        <taxon>ecological metagenomes</taxon>
    </lineage>
</organism>
<protein>
    <submittedName>
        <fullName evidence="1">Uncharacterized protein</fullName>
    </submittedName>
</protein>
<dbReference type="AlphaFoldDB" id="A0A382WPB2"/>